<dbReference type="FunFam" id="3.50.50.60:FF:000234">
    <property type="entry name" value="Flavocytochrome C sulfide dehydrogenase"/>
    <property type="match status" value="1"/>
</dbReference>
<accession>B8ID41</accession>
<dbReference type="PANTHER" id="PTHR43755:SF1">
    <property type="entry name" value="FAD-DEPENDENT PYRIDINE NUCLEOTIDE-DISULPHIDE OXIDOREDUCTASE"/>
    <property type="match status" value="1"/>
</dbReference>
<evidence type="ECO:0000259" key="5">
    <source>
        <dbReference type="Pfam" id="PF21706"/>
    </source>
</evidence>
<dbReference type="SUPFAM" id="SSF55424">
    <property type="entry name" value="FAD/NAD-linked reductases, dimerisation (C-terminal) domain"/>
    <property type="match status" value="1"/>
</dbReference>
<dbReference type="GO" id="GO:0016491">
    <property type="term" value="F:oxidoreductase activity"/>
    <property type="evidence" value="ECO:0007669"/>
    <property type="project" value="InterPro"/>
</dbReference>
<feature type="domain" description="FAD/NAD(P)-binding" evidence="3">
    <location>
        <begin position="38"/>
        <end position="151"/>
    </location>
</feature>
<evidence type="ECO:0000259" key="4">
    <source>
        <dbReference type="Pfam" id="PF09242"/>
    </source>
</evidence>
<dbReference type="SUPFAM" id="SSF51905">
    <property type="entry name" value="FAD/NAD(P)-binding domain"/>
    <property type="match status" value="2"/>
</dbReference>
<dbReference type="InterPro" id="IPR037092">
    <property type="entry name" value="FlavoCytC_S_DH_flav-bd_sf"/>
</dbReference>
<dbReference type="InterPro" id="IPR023753">
    <property type="entry name" value="FAD/NAD-binding_dom"/>
</dbReference>
<organism evidence="6 7">
    <name type="scientific">Methylobacterium nodulans (strain LMG 21967 / CNCM I-2342 / ORS 2060)</name>
    <dbReference type="NCBI Taxonomy" id="460265"/>
    <lineage>
        <taxon>Bacteria</taxon>
        <taxon>Pseudomonadati</taxon>
        <taxon>Pseudomonadota</taxon>
        <taxon>Alphaproteobacteria</taxon>
        <taxon>Hyphomicrobiales</taxon>
        <taxon>Methylobacteriaceae</taxon>
        <taxon>Methylobacterium</taxon>
    </lineage>
</organism>
<evidence type="ECO:0000313" key="6">
    <source>
        <dbReference type="EMBL" id="ACL59433.1"/>
    </source>
</evidence>
<reference evidence="6 7" key="1">
    <citation type="submission" date="2009-01" db="EMBL/GenBank/DDBJ databases">
        <title>Complete sequence of chromosome of Methylobacterium nodulans ORS 2060.</title>
        <authorList>
            <consortium name="US DOE Joint Genome Institute"/>
            <person name="Lucas S."/>
            <person name="Copeland A."/>
            <person name="Lapidus A."/>
            <person name="Glavina del Rio T."/>
            <person name="Dalin E."/>
            <person name="Tice H."/>
            <person name="Bruce D."/>
            <person name="Goodwin L."/>
            <person name="Pitluck S."/>
            <person name="Sims D."/>
            <person name="Brettin T."/>
            <person name="Detter J.C."/>
            <person name="Han C."/>
            <person name="Larimer F."/>
            <person name="Land M."/>
            <person name="Hauser L."/>
            <person name="Kyrpides N."/>
            <person name="Ivanova N."/>
            <person name="Marx C.J."/>
            <person name="Richardson P."/>
        </authorList>
    </citation>
    <scope>NUCLEOTIDE SEQUENCE [LARGE SCALE GENOMIC DNA]</scope>
    <source>
        <strain evidence="7">LMG 21967 / CNCM I-2342 / ORS 2060</strain>
    </source>
</reference>
<keyword evidence="1" id="KW-0285">Flavoprotein</keyword>
<dbReference type="Proteomes" id="UP000008207">
    <property type="component" value="Chromosome"/>
</dbReference>
<dbReference type="InterPro" id="IPR036188">
    <property type="entry name" value="FAD/NAD-bd_sf"/>
</dbReference>
<dbReference type="OrthoDB" id="9802771at2"/>
<dbReference type="Pfam" id="PF21706">
    <property type="entry name" value="FCSD_central"/>
    <property type="match status" value="1"/>
</dbReference>
<keyword evidence="7" id="KW-1185">Reference proteome</keyword>
<evidence type="ECO:0000256" key="2">
    <source>
        <dbReference type="ARBA" id="ARBA00022827"/>
    </source>
</evidence>
<dbReference type="PROSITE" id="PS51318">
    <property type="entry name" value="TAT"/>
    <property type="match status" value="1"/>
</dbReference>
<dbReference type="InterPro" id="IPR016156">
    <property type="entry name" value="FAD/NAD-linked_Rdtase_dimer_sf"/>
</dbReference>
<sequence>MTDATRRSLLGGLAGLALARPVRAHARPVRAQQGASGRVVVLGGGFGGASAARALHQAGLSVTLVEAETTYTACPFSNEVMVGLRPMTAQRFGYEGLKASGVTVVQARASGIDGRARRVALADGTALPYDRLILSPGIALRFDALPGYDEAAAEVMPHAWKAGAQTELLARQLAAMPDGGTVVLSVPGNPYRCPPGPYERASLIAHLLKTQKPRSKLIVLDAKDTFSKQKLFEAAWKALYPDHLEYVPLAAGGQVTAVDPGTMTVRTDFSDYRAAVACIIPPQRAAPIAAAAGVADRSGWCPIDPVTFESRLVPSIHVIGDAAIAGAMPKSAFSANAQAKVCAEAVADLLAGRPPVTPKLINTCYSLVAPGYGISVAGVYHPVNGVLADVEGAGGTSPLDAPAELRTEEAAHAAAWYRTITGDVFG</sequence>
<dbReference type="RefSeq" id="WP_015931071.1">
    <property type="nucleotide sequence ID" value="NC_011894.1"/>
</dbReference>
<feature type="domain" description="Flavocytochrome c sulphide dehydrogenase flavin-binding" evidence="4">
    <location>
        <begin position="357"/>
        <end position="425"/>
    </location>
</feature>
<evidence type="ECO:0000259" key="3">
    <source>
        <dbReference type="Pfam" id="PF07992"/>
    </source>
</evidence>
<name>B8ID41_METNO</name>
<dbReference type="InterPro" id="IPR015323">
    <property type="entry name" value="FlavoCytC_S_DH_flav-bd"/>
</dbReference>
<dbReference type="Gene3D" id="3.50.50.60">
    <property type="entry name" value="FAD/NAD(P)-binding domain"/>
    <property type="match status" value="2"/>
</dbReference>
<dbReference type="Pfam" id="PF09242">
    <property type="entry name" value="FCSD-flav_bind"/>
    <property type="match status" value="1"/>
</dbReference>
<keyword evidence="2" id="KW-0274">FAD</keyword>
<dbReference type="GO" id="GO:0050660">
    <property type="term" value="F:flavin adenine dinucleotide binding"/>
    <property type="evidence" value="ECO:0007669"/>
    <property type="project" value="InterPro"/>
</dbReference>
<dbReference type="AlphaFoldDB" id="B8ID41"/>
<dbReference type="Gene3D" id="3.90.760.10">
    <property type="entry name" value="Flavocytochrome c sulphide dehydrogenase, flavin-binding domain"/>
    <property type="match status" value="1"/>
</dbReference>
<dbReference type="eggNOG" id="COG0446">
    <property type="taxonomic scope" value="Bacteria"/>
</dbReference>
<gene>
    <name evidence="6" type="ordered locus">Mnod_4566</name>
</gene>
<evidence type="ECO:0000313" key="7">
    <source>
        <dbReference type="Proteomes" id="UP000008207"/>
    </source>
</evidence>
<feature type="domain" description="Sulfide dehydrogenase [flavocytochrome c] flavoprotein chain central" evidence="5">
    <location>
        <begin position="166"/>
        <end position="281"/>
    </location>
</feature>
<evidence type="ECO:0000256" key="1">
    <source>
        <dbReference type="ARBA" id="ARBA00022630"/>
    </source>
</evidence>
<dbReference type="InterPro" id="IPR006311">
    <property type="entry name" value="TAT_signal"/>
</dbReference>
<dbReference type="EMBL" id="CP001349">
    <property type="protein sequence ID" value="ACL59433.1"/>
    <property type="molecule type" value="Genomic_DNA"/>
</dbReference>
<dbReference type="PANTHER" id="PTHR43755">
    <property type="match status" value="1"/>
</dbReference>
<proteinExistence type="predicted"/>
<dbReference type="InterPro" id="IPR049386">
    <property type="entry name" value="FCSD_central"/>
</dbReference>
<dbReference type="InterPro" id="IPR052541">
    <property type="entry name" value="SQRD"/>
</dbReference>
<dbReference type="KEGG" id="mno:Mnod_4566"/>
<dbReference type="STRING" id="460265.Mnod_4566"/>
<dbReference type="Pfam" id="PF07992">
    <property type="entry name" value="Pyr_redox_2"/>
    <property type="match status" value="1"/>
</dbReference>
<dbReference type="HOGENOM" id="CLU_030742_0_0_5"/>
<protein>
    <submittedName>
        <fullName evidence="6">Flavocytochrome c sulphide dehydrogenase flavin-binding</fullName>
    </submittedName>
</protein>